<feature type="non-terminal residue" evidence="1">
    <location>
        <position position="68"/>
    </location>
</feature>
<dbReference type="PANTHER" id="PTHR48472">
    <property type="entry name" value="TC1-LIKE TRANSPOSASE DDE DOMAIN-CONTAINING PROTEIN"/>
    <property type="match status" value="1"/>
</dbReference>
<organism evidence="1 2">
    <name type="scientific">Cronartium quercuum f. sp. fusiforme G11</name>
    <dbReference type="NCBI Taxonomy" id="708437"/>
    <lineage>
        <taxon>Eukaryota</taxon>
        <taxon>Fungi</taxon>
        <taxon>Dikarya</taxon>
        <taxon>Basidiomycota</taxon>
        <taxon>Pucciniomycotina</taxon>
        <taxon>Pucciniomycetes</taxon>
        <taxon>Pucciniales</taxon>
        <taxon>Coleosporiaceae</taxon>
        <taxon>Cronartium</taxon>
    </lineage>
</organism>
<dbReference type="Proteomes" id="UP000886653">
    <property type="component" value="Unassembled WGS sequence"/>
</dbReference>
<dbReference type="EMBL" id="MU167241">
    <property type="protein sequence ID" value="KAG0148000.1"/>
    <property type="molecule type" value="Genomic_DNA"/>
</dbReference>
<name>A0A9P6TDS2_9BASI</name>
<comment type="caution">
    <text evidence="1">The sequence shown here is derived from an EMBL/GenBank/DDBJ whole genome shotgun (WGS) entry which is preliminary data.</text>
</comment>
<evidence type="ECO:0000313" key="2">
    <source>
        <dbReference type="Proteomes" id="UP000886653"/>
    </source>
</evidence>
<evidence type="ECO:0000313" key="1">
    <source>
        <dbReference type="EMBL" id="KAG0148000.1"/>
    </source>
</evidence>
<protein>
    <submittedName>
        <fullName evidence="1">Uncharacterized protein</fullName>
    </submittedName>
</protein>
<dbReference type="OrthoDB" id="3264182at2759"/>
<proteinExistence type="predicted"/>
<dbReference type="AlphaFoldDB" id="A0A9P6TDS2"/>
<gene>
    <name evidence="1" type="ORF">CROQUDRAFT_24207</name>
</gene>
<sequence length="68" mass="7637">DPAAYCAHGCGKALSTEIWALMLALVQREPALFLDEICDQIFDETGIWVSISTVHWELMCRLALTLKK</sequence>
<accession>A0A9P6TDS2</accession>
<keyword evidence="2" id="KW-1185">Reference proteome</keyword>
<reference evidence="1" key="1">
    <citation type="submission" date="2013-11" db="EMBL/GenBank/DDBJ databases">
        <title>Genome sequence of the fusiform rust pathogen reveals effectors for host alternation and coevolution with pine.</title>
        <authorList>
            <consortium name="DOE Joint Genome Institute"/>
            <person name="Smith K."/>
            <person name="Pendleton A."/>
            <person name="Kubisiak T."/>
            <person name="Anderson C."/>
            <person name="Salamov A."/>
            <person name="Aerts A."/>
            <person name="Riley R."/>
            <person name="Clum A."/>
            <person name="Lindquist E."/>
            <person name="Ence D."/>
            <person name="Campbell M."/>
            <person name="Kronenberg Z."/>
            <person name="Feau N."/>
            <person name="Dhillon B."/>
            <person name="Hamelin R."/>
            <person name="Burleigh J."/>
            <person name="Smith J."/>
            <person name="Yandell M."/>
            <person name="Nelson C."/>
            <person name="Grigoriev I."/>
            <person name="Davis J."/>
        </authorList>
    </citation>
    <scope>NUCLEOTIDE SEQUENCE</scope>
    <source>
        <strain evidence="1">G11</strain>
    </source>
</reference>
<dbReference type="PANTHER" id="PTHR48472:SF1">
    <property type="entry name" value="TC1-LIKE TRANSPOSASE DDE DOMAIN-CONTAINING PROTEIN"/>
    <property type="match status" value="1"/>
</dbReference>
<feature type="non-terminal residue" evidence="1">
    <location>
        <position position="1"/>
    </location>
</feature>